<evidence type="ECO:0000313" key="1">
    <source>
        <dbReference type="Proteomes" id="UP000694886"/>
    </source>
</evidence>
<dbReference type="Gramene" id="Tc09v2_t007010.4">
    <property type="protein sequence ID" value="Tc09v2_p007010.4"/>
    <property type="gene ID" value="Tc09v2_g007010"/>
</dbReference>
<dbReference type="PANTHER" id="PTHR46293">
    <property type="entry name" value="E3 UBIQUITIN PROTEIN LIGASE DRIP1"/>
    <property type="match status" value="1"/>
</dbReference>
<dbReference type="Proteomes" id="UP000694886">
    <property type="component" value="Chromosome 9"/>
</dbReference>
<evidence type="ECO:0000313" key="2">
    <source>
        <dbReference type="RefSeq" id="XP_017982238.1"/>
    </source>
</evidence>
<dbReference type="GeneID" id="18588310"/>
<dbReference type="InterPro" id="IPR013083">
    <property type="entry name" value="Znf_RING/FYVE/PHD"/>
</dbReference>
<dbReference type="RefSeq" id="XP_017982238.1">
    <property type="nucleotide sequence ID" value="XM_018126749.1"/>
</dbReference>
<proteinExistence type="predicted"/>
<protein>
    <submittedName>
        <fullName evidence="2">E3 ubiquitin protein ligase DRIP2 isoform X2</fullName>
    </submittedName>
</protein>
<name>A0AB32WRY1_THECC</name>
<accession>A0AB32WRY1</accession>
<dbReference type="GO" id="GO:0004842">
    <property type="term" value="F:ubiquitin-protein transferase activity"/>
    <property type="evidence" value="ECO:0007669"/>
    <property type="project" value="InterPro"/>
</dbReference>
<reference evidence="2" key="2">
    <citation type="submission" date="2025-08" db="UniProtKB">
        <authorList>
            <consortium name="RefSeq"/>
        </authorList>
    </citation>
    <scope>IDENTIFICATION</scope>
</reference>
<sequence length="394" mass="44370">MNQGDKGLANCREATTVCVCLHSFCRQCKYQKLEEDNRNHCPVCNAYLGSFPEELLRNDHNSRELVMQIFPLGKTSGEESSEASSVKIKNAETAAPTLTEANIQRQDFSMPREAKRIHDDRDVTRYNLHLNETPNGRSNHSVNAIKKQNQLTEMEMPQIAYVSSEPIAHAFFLKKSKKGGPCWEYLAGHEEGETYKSILNETKGHAQVKRRRRTKRKPCKFLTGQREDGSMIWTEKEMPKPGASDLGKSINSGKQFGGTLSLKELPGYSSRPVWFCLLACQEKKGMALPQIPKPFISTRDGDLAVSFVNKYLARKLNLKHESEVEVMCLGHSLVPTLTLNNLIDIWVDAVSNMGPMSVNCNADNGNGGNFVMELTYRRTKKQRALQSNLDLMEP</sequence>
<organism evidence="1 2">
    <name type="scientific">Theobroma cacao</name>
    <name type="common">Cacao</name>
    <name type="synonym">Cocoa</name>
    <dbReference type="NCBI Taxonomy" id="3641"/>
    <lineage>
        <taxon>Eukaryota</taxon>
        <taxon>Viridiplantae</taxon>
        <taxon>Streptophyta</taxon>
        <taxon>Embryophyta</taxon>
        <taxon>Tracheophyta</taxon>
        <taxon>Spermatophyta</taxon>
        <taxon>Magnoliopsida</taxon>
        <taxon>eudicotyledons</taxon>
        <taxon>Gunneridae</taxon>
        <taxon>Pentapetalae</taxon>
        <taxon>rosids</taxon>
        <taxon>malvids</taxon>
        <taxon>Malvales</taxon>
        <taxon>Malvaceae</taxon>
        <taxon>Byttnerioideae</taxon>
        <taxon>Theobroma</taxon>
    </lineage>
</organism>
<dbReference type="AlphaFoldDB" id="A0AB32WRY1"/>
<dbReference type="Gene3D" id="3.10.20.90">
    <property type="entry name" value="Phosphatidylinositol 3-kinase Catalytic Subunit, Chain A, domain 1"/>
    <property type="match status" value="1"/>
</dbReference>
<dbReference type="Gene3D" id="3.30.40.10">
    <property type="entry name" value="Zinc/RING finger domain, C3HC4 (zinc finger)"/>
    <property type="match status" value="1"/>
</dbReference>
<reference evidence="1" key="1">
    <citation type="journal article" date="1997" name="Nucleic Acids Res.">
        <title>tRNAscan-SE: a program for improved detection of transfer RNA genes in genomic sequence.</title>
        <authorList>
            <person name="Lowe T.M."/>
            <person name="Eddy S.R."/>
        </authorList>
    </citation>
    <scope>NUCLEOTIDE SEQUENCE [LARGE SCALE GENOMIC DNA]</scope>
    <source>
        <strain evidence="1">r\B97-61/B2</strain>
    </source>
</reference>
<dbReference type="SUPFAM" id="SSF57850">
    <property type="entry name" value="RING/U-box"/>
    <property type="match status" value="1"/>
</dbReference>
<gene>
    <name evidence="2" type="primary">LOC18588310</name>
</gene>
<dbReference type="InterPro" id="IPR044807">
    <property type="entry name" value="DRIP1-like"/>
</dbReference>
<dbReference type="PANTHER" id="PTHR46293:SF9">
    <property type="entry name" value="E3 UBIQUITIN PROTEIN LIGASE DRIP1-LIKE"/>
    <property type="match status" value="1"/>
</dbReference>